<accession>A0ACB5TWN4</accession>
<dbReference type="Proteomes" id="UP001165101">
    <property type="component" value="Unassembled WGS sequence"/>
</dbReference>
<protein>
    <submittedName>
        <fullName evidence="1">Unnamed protein product</fullName>
    </submittedName>
</protein>
<reference evidence="1" key="1">
    <citation type="submission" date="2023-04" db="EMBL/GenBank/DDBJ databases">
        <title>Candida boidinii NBRC 1967.</title>
        <authorList>
            <person name="Ichikawa N."/>
            <person name="Sato H."/>
            <person name="Tonouchi N."/>
        </authorList>
    </citation>
    <scope>NUCLEOTIDE SEQUENCE</scope>
    <source>
        <strain evidence="1">NBRC 1967</strain>
    </source>
</reference>
<keyword evidence="2" id="KW-1185">Reference proteome</keyword>
<organism evidence="1 2">
    <name type="scientific">Candida boidinii</name>
    <name type="common">Yeast</name>
    <dbReference type="NCBI Taxonomy" id="5477"/>
    <lineage>
        <taxon>Eukaryota</taxon>
        <taxon>Fungi</taxon>
        <taxon>Dikarya</taxon>
        <taxon>Ascomycota</taxon>
        <taxon>Saccharomycotina</taxon>
        <taxon>Pichiomycetes</taxon>
        <taxon>Pichiales</taxon>
        <taxon>Pichiaceae</taxon>
        <taxon>Ogataea</taxon>
        <taxon>Ogataea/Candida clade</taxon>
    </lineage>
</organism>
<comment type="caution">
    <text evidence="1">The sequence shown here is derived from an EMBL/GenBank/DDBJ whole genome shotgun (WGS) entry which is preliminary data.</text>
</comment>
<evidence type="ECO:0000313" key="2">
    <source>
        <dbReference type="Proteomes" id="UP001165101"/>
    </source>
</evidence>
<name>A0ACB5TWN4_CANBO</name>
<proteinExistence type="predicted"/>
<gene>
    <name evidence="1" type="ORF">Cboi01_000419400</name>
</gene>
<evidence type="ECO:0000313" key="1">
    <source>
        <dbReference type="EMBL" id="GME96211.1"/>
    </source>
</evidence>
<sequence>MFSGNRPTTSILTQMITPATLGSLIAYYEHVTFVEGAIWGINSFDQWGVELGKVLAKVILNELQDSSKVDTHDSSTRGLINQFKEWA</sequence>
<dbReference type="EMBL" id="BSXV01002600">
    <property type="protein sequence ID" value="GME96211.1"/>
    <property type="molecule type" value="Genomic_DNA"/>
</dbReference>